<keyword evidence="3 7" id="KW-0808">Transferase</keyword>
<dbReference type="SUPFAM" id="SSF53335">
    <property type="entry name" value="S-adenosyl-L-methionine-dependent methyltransferases"/>
    <property type="match status" value="1"/>
</dbReference>
<evidence type="ECO:0000313" key="7">
    <source>
        <dbReference type="EMBL" id="MFC6784882.1"/>
    </source>
</evidence>
<dbReference type="InterPro" id="IPR029063">
    <property type="entry name" value="SAM-dependent_MTases_sf"/>
</dbReference>
<dbReference type="Gene3D" id="3.40.50.150">
    <property type="entry name" value="Vaccinia Virus protein VP39"/>
    <property type="match status" value="1"/>
</dbReference>
<dbReference type="PROSITE" id="PS00092">
    <property type="entry name" value="N6_MTASE"/>
    <property type="match status" value="1"/>
</dbReference>
<dbReference type="Proteomes" id="UP001596443">
    <property type="component" value="Unassembled WGS sequence"/>
</dbReference>
<evidence type="ECO:0000256" key="4">
    <source>
        <dbReference type="ARBA" id="ARBA00022691"/>
    </source>
</evidence>
<dbReference type="RefSeq" id="WP_284063878.1">
    <property type="nucleotide sequence ID" value="NZ_CP126160.1"/>
</dbReference>
<dbReference type="AlphaFoldDB" id="A0ABD5T8F6"/>
<dbReference type="InterPro" id="IPR050953">
    <property type="entry name" value="N4_N6_ade-DNA_methylase"/>
</dbReference>
<evidence type="ECO:0000259" key="6">
    <source>
        <dbReference type="Pfam" id="PF07669"/>
    </source>
</evidence>
<dbReference type="PANTHER" id="PTHR33841:SF1">
    <property type="entry name" value="DNA METHYLTRANSFERASE A"/>
    <property type="match status" value="1"/>
</dbReference>
<dbReference type="PANTHER" id="PTHR33841">
    <property type="entry name" value="DNA METHYLTRANSFERASE YEEA-RELATED"/>
    <property type="match status" value="1"/>
</dbReference>
<keyword evidence="8" id="KW-1185">Reference proteome</keyword>
<dbReference type="PRINTS" id="PR00507">
    <property type="entry name" value="N12N6MTFRASE"/>
</dbReference>
<evidence type="ECO:0000256" key="5">
    <source>
        <dbReference type="ARBA" id="ARBA00047942"/>
    </source>
</evidence>
<dbReference type="InterPro" id="IPR047939">
    <property type="entry name" value="BREX_1_PglX"/>
</dbReference>
<dbReference type="Pfam" id="PF07669">
    <property type="entry name" value="Eco57I"/>
    <property type="match status" value="1"/>
</dbReference>
<gene>
    <name evidence="7" type="primary">pglX</name>
    <name evidence="7" type="ORF">ACFQFD_02415</name>
</gene>
<dbReference type="InterPro" id="IPR002052">
    <property type="entry name" value="DNA_methylase_N6_adenine_CS"/>
</dbReference>
<dbReference type="GeneID" id="81211608"/>
<name>A0ABD5T8F6_9EURY</name>
<proteinExistence type="predicted"/>
<feature type="domain" description="Type II methyltransferase M.TaqI-like" evidence="6">
    <location>
        <begin position="338"/>
        <end position="600"/>
    </location>
</feature>
<comment type="catalytic activity">
    <reaction evidence="5">
        <text>a 2'-deoxyadenosine in DNA + S-adenosyl-L-methionine = an N(6)-methyl-2'-deoxyadenosine in DNA + S-adenosyl-L-homocysteine + H(+)</text>
        <dbReference type="Rhea" id="RHEA:15197"/>
        <dbReference type="Rhea" id="RHEA-COMP:12418"/>
        <dbReference type="Rhea" id="RHEA-COMP:12419"/>
        <dbReference type="ChEBI" id="CHEBI:15378"/>
        <dbReference type="ChEBI" id="CHEBI:57856"/>
        <dbReference type="ChEBI" id="CHEBI:59789"/>
        <dbReference type="ChEBI" id="CHEBI:90615"/>
        <dbReference type="ChEBI" id="CHEBI:90616"/>
        <dbReference type="EC" id="2.1.1.72"/>
    </reaction>
</comment>
<keyword evidence="4" id="KW-0949">S-adenosyl-L-methionine</keyword>
<dbReference type="GO" id="GO:0032259">
    <property type="term" value="P:methylation"/>
    <property type="evidence" value="ECO:0007669"/>
    <property type="project" value="UniProtKB-KW"/>
</dbReference>
<keyword evidence="2 7" id="KW-0489">Methyltransferase</keyword>
<comment type="caution">
    <text evidence="7">The sequence shown here is derived from an EMBL/GenBank/DDBJ whole genome shotgun (WGS) entry which is preliminary data.</text>
</comment>
<dbReference type="NCBIfam" id="NF033452">
    <property type="entry name" value="BREX_1_MTaseX"/>
    <property type="match status" value="1"/>
</dbReference>
<accession>A0ABD5T8F6</accession>
<evidence type="ECO:0000256" key="1">
    <source>
        <dbReference type="ARBA" id="ARBA00011900"/>
    </source>
</evidence>
<protein>
    <recommendedName>
        <fullName evidence="1">site-specific DNA-methyltransferase (adenine-specific)</fullName>
        <ecNumber evidence="1">2.1.1.72</ecNumber>
    </recommendedName>
</protein>
<dbReference type="EC" id="2.1.1.72" evidence="1"/>
<dbReference type="EMBL" id="JBHSWX010000002">
    <property type="protein sequence ID" value="MFC6784882.1"/>
    <property type="molecule type" value="Genomic_DNA"/>
</dbReference>
<organism evidence="7 8">
    <name type="scientific">Halobaculum halobium</name>
    <dbReference type="NCBI Taxonomy" id="3032281"/>
    <lineage>
        <taxon>Archaea</taxon>
        <taxon>Methanobacteriati</taxon>
        <taxon>Methanobacteriota</taxon>
        <taxon>Stenosarchaea group</taxon>
        <taxon>Halobacteria</taxon>
        <taxon>Halobacteriales</taxon>
        <taxon>Haloferacaceae</taxon>
        <taxon>Halobaculum</taxon>
    </lineage>
</organism>
<evidence type="ECO:0000313" key="8">
    <source>
        <dbReference type="Proteomes" id="UP001596443"/>
    </source>
</evidence>
<dbReference type="GO" id="GO:0009007">
    <property type="term" value="F:site-specific DNA-methyltransferase (adenine-specific) activity"/>
    <property type="evidence" value="ECO:0007669"/>
    <property type="project" value="UniProtKB-EC"/>
</dbReference>
<evidence type="ECO:0000256" key="3">
    <source>
        <dbReference type="ARBA" id="ARBA00022679"/>
    </source>
</evidence>
<reference evidence="7 8" key="1">
    <citation type="journal article" date="2019" name="Int. J. Syst. Evol. Microbiol.">
        <title>The Global Catalogue of Microorganisms (GCM) 10K type strain sequencing project: providing services to taxonomists for standard genome sequencing and annotation.</title>
        <authorList>
            <consortium name="The Broad Institute Genomics Platform"/>
            <consortium name="The Broad Institute Genome Sequencing Center for Infectious Disease"/>
            <person name="Wu L."/>
            <person name="Ma J."/>
        </authorList>
    </citation>
    <scope>NUCLEOTIDE SEQUENCE [LARGE SCALE GENOMIC DNA]</scope>
    <source>
        <strain evidence="7 8">SYNS20</strain>
    </source>
</reference>
<dbReference type="InterPro" id="IPR011639">
    <property type="entry name" value="MethylTrfase_TaqI-like_dom"/>
</dbReference>
<evidence type="ECO:0000256" key="2">
    <source>
        <dbReference type="ARBA" id="ARBA00022603"/>
    </source>
</evidence>
<sequence>MVPLLDSPGLSDEQRSAIRQTVLESREQLETEIQRSLERLGIERSHRTPLEDLPHLSQADRHQRRHVEAAIDHYYRGETTATEAYDTYVTEKVRRILNRLIGVKICEVRDLLVGTLDTQPEYGGRSYLQYTVGEIAGELTAGTADGLEPVLELAFQELEAELGSIFSRSRSRSIDIDPAVIRSVTNELHALEDEIWESDETIGWVYQYFGEEERSELDNRINDSDDDYRVHGADVGTKTQTFTPRHIVEWLVDNSLGRLWAEMHPDTVLSDEDYCFNLAPGSEGLQERPVRDVRDITILDPACGGGHMLVYAFDVLYQMYLEQGSVSESKIPRAILRHNLVGVDVDPGAAQLTALALYIKAKTQAPDTEIDRLNVVAADATLTNGDRRSELLSNVSTELERRVIEEVWDAFSRTRERGSLIRIEDRIEQVMEEEQEELDDLRPSDEAKLTSEGIETDTEFIVGGEAYSWDRLKDHLLSVVDDLAMEALETSDPAAELVADEISTGLRLTEVFLGSYDVVVTNPPYLVSNKMGTELKEFVKANYKASRDLYSAFIERCLEFADDDGYVAMITMETFMYQYVFRGFRPFLLERANFIDALHLSNRDEEYMNIAFIMQPLDGEPRPSRFLRLVDADDKPGATRELMATLRNEAQSEHVYTVDQRSFTAIDRSPFIYWFGAELLQLFEDYDGLGDHDDVAIKTGLQTDDDDRFVRCWWEVPRGLLGDRYRWYAMNGDPVDFYHSTEKVIDWENNGATVKEYDNSYVRNPSFYGRAGLTFRYSSSHFIGRDHPDGHIHSHTAHMVTTETRETDRTLLGYLNSSLSRYILDGLNPGLRFEKGDVEKLPSTTIADYPSRLSELASAAIDSRNTWFELVESKVEFEPQTFLNAIGSLPYRQEVMEADIATISHQIDTVVFDYYDISPEERSRVTQDFPARHGGYPHVTNVGTIPETNDHRNRVPREEYDSEAYEKLLEEIEVRADDPVNEVASALEVSPYTVAIARQKHDLYSEAARENAAARIVSYLLGELFGRWTAIPDLDRVDDGILLFEASQGKGIEARLRDAMELAVEDPYELESRLTRDLGKSPADWLLDTFFRYQHNSDYSRRGQRVPIYWHLESATGAFSCYLYYHAIDADTFPRLRGQYLDARLDQLTQRLDTLQATPSDELEPNERREMETLQDQIDELETFGGRLDAVIDSGFDPDFNDGIHENLKTVDEFGVLETPVDSL</sequence>